<proteinExistence type="predicted"/>
<reference evidence="1" key="1">
    <citation type="submission" date="2022-11" db="EMBL/GenBank/DDBJ databases">
        <title>Genome Sequence of Nemania bipapillata.</title>
        <authorList>
            <person name="Buettner E."/>
        </authorList>
    </citation>
    <scope>NUCLEOTIDE SEQUENCE</scope>
    <source>
        <strain evidence="1">CP14</strain>
    </source>
</reference>
<dbReference type="EMBL" id="JAPESX010000967">
    <property type="protein sequence ID" value="KAJ8118984.1"/>
    <property type="molecule type" value="Genomic_DNA"/>
</dbReference>
<comment type="caution">
    <text evidence="1">The sequence shown here is derived from an EMBL/GenBank/DDBJ whole genome shotgun (WGS) entry which is preliminary data.</text>
</comment>
<sequence>MAPESVSDASAFLTCAQMSGLALSLGIATSVFLNGATDRIARVLPDLSREEIMNSINGADIERLHLSDDSVLRIQKIIASTIGDVFYLNVAGAALGLILAFLMRHEKLHLGS</sequence>
<evidence type="ECO:0000313" key="2">
    <source>
        <dbReference type="Proteomes" id="UP001153334"/>
    </source>
</evidence>
<dbReference type="Proteomes" id="UP001153334">
    <property type="component" value="Unassembled WGS sequence"/>
</dbReference>
<gene>
    <name evidence="1" type="ORF">ONZ43_g3883</name>
</gene>
<evidence type="ECO:0000313" key="1">
    <source>
        <dbReference type="EMBL" id="KAJ8118984.1"/>
    </source>
</evidence>
<organism evidence="1 2">
    <name type="scientific">Nemania bipapillata</name>
    <dbReference type="NCBI Taxonomy" id="110536"/>
    <lineage>
        <taxon>Eukaryota</taxon>
        <taxon>Fungi</taxon>
        <taxon>Dikarya</taxon>
        <taxon>Ascomycota</taxon>
        <taxon>Pezizomycotina</taxon>
        <taxon>Sordariomycetes</taxon>
        <taxon>Xylariomycetidae</taxon>
        <taxon>Xylariales</taxon>
        <taxon>Xylariaceae</taxon>
        <taxon>Nemania</taxon>
    </lineage>
</organism>
<name>A0ACC2IUU1_9PEZI</name>
<accession>A0ACC2IUU1</accession>
<protein>
    <submittedName>
        <fullName evidence="1">Uncharacterized protein</fullName>
    </submittedName>
</protein>
<keyword evidence="2" id="KW-1185">Reference proteome</keyword>